<gene>
    <name evidence="1" type="ORF">PHLGIDRAFT_17237</name>
</gene>
<evidence type="ECO:0000313" key="1">
    <source>
        <dbReference type="EMBL" id="KIP01378.1"/>
    </source>
</evidence>
<name>A0A0C3P9L8_PHLG1</name>
<dbReference type="AlphaFoldDB" id="A0A0C3P9L8"/>
<keyword evidence="2" id="KW-1185">Reference proteome</keyword>
<organism evidence="1 2">
    <name type="scientific">Phlebiopsis gigantea (strain 11061_1 CR5-6)</name>
    <name type="common">White-rot fungus</name>
    <name type="synonym">Peniophora gigantea</name>
    <dbReference type="NCBI Taxonomy" id="745531"/>
    <lineage>
        <taxon>Eukaryota</taxon>
        <taxon>Fungi</taxon>
        <taxon>Dikarya</taxon>
        <taxon>Basidiomycota</taxon>
        <taxon>Agaricomycotina</taxon>
        <taxon>Agaricomycetes</taxon>
        <taxon>Polyporales</taxon>
        <taxon>Phanerochaetaceae</taxon>
        <taxon>Phlebiopsis</taxon>
    </lineage>
</organism>
<accession>A0A0C3P9L8</accession>
<protein>
    <submittedName>
        <fullName evidence="1">Uncharacterized protein</fullName>
    </submittedName>
</protein>
<dbReference type="Proteomes" id="UP000053257">
    <property type="component" value="Unassembled WGS sequence"/>
</dbReference>
<evidence type="ECO:0000313" key="2">
    <source>
        <dbReference type="Proteomes" id="UP000053257"/>
    </source>
</evidence>
<dbReference type="HOGENOM" id="CLU_1704894_0_0_1"/>
<proteinExistence type="predicted"/>
<dbReference type="EMBL" id="KN840804">
    <property type="protein sequence ID" value="KIP01378.1"/>
    <property type="molecule type" value="Genomic_DNA"/>
</dbReference>
<reference evidence="1 2" key="1">
    <citation type="journal article" date="2014" name="PLoS Genet.">
        <title>Analysis of the Phlebiopsis gigantea genome, transcriptome and secretome provides insight into its pioneer colonization strategies of wood.</title>
        <authorList>
            <person name="Hori C."/>
            <person name="Ishida T."/>
            <person name="Igarashi K."/>
            <person name="Samejima M."/>
            <person name="Suzuki H."/>
            <person name="Master E."/>
            <person name="Ferreira P."/>
            <person name="Ruiz-Duenas F.J."/>
            <person name="Held B."/>
            <person name="Canessa P."/>
            <person name="Larrondo L.F."/>
            <person name="Schmoll M."/>
            <person name="Druzhinina I.S."/>
            <person name="Kubicek C.P."/>
            <person name="Gaskell J.A."/>
            <person name="Kersten P."/>
            <person name="St John F."/>
            <person name="Glasner J."/>
            <person name="Sabat G."/>
            <person name="Splinter BonDurant S."/>
            <person name="Syed K."/>
            <person name="Yadav J."/>
            <person name="Mgbeahuruike A.C."/>
            <person name="Kovalchuk A."/>
            <person name="Asiegbu F.O."/>
            <person name="Lackner G."/>
            <person name="Hoffmeister D."/>
            <person name="Rencoret J."/>
            <person name="Gutierrez A."/>
            <person name="Sun H."/>
            <person name="Lindquist E."/>
            <person name="Barry K."/>
            <person name="Riley R."/>
            <person name="Grigoriev I.V."/>
            <person name="Henrissat B."/>
            <person name="Kues U."/>
            <person name="Berka R.M."/>
            <person name="Martinez A.T."/>
            <person name="Covert S.F."/>
            <person name="Blanchette R.A."/>
            <person name="Cullen D."/>
        </authorList>
    </citation>
    <scope>NUCLEOTIDE SEQUENCE [LARGE SCALE GENOMIC DNA]</scope>
    <source>
        <strain evidence="1 2">11061_1 CR5-6</strain>
    </source>
</reference>
<sequence>MDLNHCPPQRKLIAAALKWVGQAAARPKSSTSFGNGVWERMHGGGTSAYPFCRPKGLRGAPNQWEVKLVCDPDRKGEEVSLVDHFTIESEEQPDKEVVYAELEKRLKELLKYVEEPNEEGFHRGIVTIRSHYSFHIDDDENSYRRYNLGRGVRE</sequence>